<organism evidence="10 11">
    <name type="scientific">Hoylesella pleuritidis F0068</name>
    <dbReference type="NCBI Taxonomy" id="1081904"/>
    <lineage>
        <taxon>Bacteria</taxon>
        <taxon>Pseudomonadati</taxon>
        <taxon>Bacteroidota</taxon>
        <taxon>Bacteroidia</taxon>
        <taxon>Bacteroidales</taxon>
        <taxon>Prevotellaceae</taxon>
        <taxon>Hoylesella</taxon>
    </lineage>
</organism>
<evidence type="ECO:0000256" key="5">
    <source>
        <dbReference type="ARBA" id="ARBA00022785"/>
    </source>
</evidence>
<keyword evidence="8" id="KW-0411">Iron-sulfur</keyword>
<dbReference type="InterPro" id="IPR013542">
    <property type="entry name" value="QueG_DUF1730"/>
</dbReference>
<dbReference type="SUPFAM" id="SSF46548">
    <property type="entry name" value="alpha-helical ferredoxin"/>
    <property type="match status" value="1"/>
</dbReference>
<keyword evidence="6 10" id="KW-0560">Oxidoreductase</keyword>
<dbReference type="InterPro" id="IPR017900">
    <property type="entry name" value="4Fe4S_Fe_S_CS"/>
</dbReference>
<keyword evidence="5" id="KW-0671">Queuosine biosynthesis</keyword>
<proteinExistence type="predicted"/>
<sequence>MRLKLSNEIKAEALRLGFFACGIARAEPVADEVAAHVRRWLDVGGNAGMTYMGNYIDKRLDPRLLMDGVKSIVCVALNYAPAQHIPPGELQLASYAYGADYHDVVKEKLHQLAAHFGLQPLVMQESVKHPAINDISQEDRPHYRAFCDSAPILERYWAERAGLGWTGRNHQLIIPKAGSMFVLGELFIDIELVYDTPIPNRCGTCYKCIDACPTRALGSHSDISAGVPALFDAEKCLSYQTIENRGPLSSAVSTAMGNTIYGCDRCQSACPWNRNAPPTTVPELQPKPELLAMTRDKWRQLTEEEYRKLFKGSAVKRAKYTGLMRNINAVTENYSKDSLNKE</sequence>
<keyword evidence="7" id="KW-0408">Iron</keyword>
<dbReference type="PROSITE" id="PS00198">
    <property type="entry name" value="4FE4S_FER_1"/>
    <property type="match status" value="1"/>
</dbReference>
<dbReference type="NCBIfam" id="TIGR00276">
    <property type="entry name" value="tRNA epoxyqueuosine(34) reductase QueG"/>
    <property type="match status" value="1"/>
</dbReference>
<evidence type="ECO:0000256" key="8">
    <source>
        <dbReference type="ARBA" id="ARBA00023014"/>
    </source>
</evidence>
<dbReference type="GO" id="GO:0046872">
    <property type="term" value="F:metal ion binding"/>
    <property type="evidence" value="ECO:0007669"/>
    <property type="project" value="UniProtKB-KW"/>
</dbReference>
<dbReference type="Pfam" id="PF13484">
    <property type="entry name" value="Fer4_16"/>
    <property type="match status" value="1"/>
</dbReference>
<keyword evidence="11" id="KW-1185">Reference proteome</keyword>
<dbReference type="InterPro" id="IPR004453">
    <property type="entry name" value="QueG"/>
</dbReference>
<dbReference type="EMBL" id="AWET01000007">
    <property type="protein sequence ID" value="ERK04030.1"/>
    <property type="molecule type" value="Genomic_DNA"/>
</dbReference>
<name>U2MQW4_9BACT</name>
<protein>
    <submittedName>
        <fullName evidence="10">Epoxyqueuosine reductase</fullName>
        <ecNumber evidence="10">1.-.-.-</ecNumber>
    </submittedName>
</protein>
<evidence type="ECO:0000313" key="10">
    <source>
        <dbReference type="EMBL" id="ERK04030.1"/>
    </source>
</evidence>
<evidence type="ECO:0000313" key="11">
    <source>
        <dbReference type="Proteomes" id="UP000016600"/>
    </source>
</evidence>
<dbReference type="AlphaFoldDB" id="U2MQW4"/>
<evidence type="ECO:0000256" key="3">
    <source>
        <dbReference type="ARBA" id="ARBA00022694"/>
    </source>
</evidence>
<dbReference type="Proteomes" id="UP000016600">
    <property type="component" value="Unassembled WGS sequence"/>
</dbReference>
<dbReference type="PANTHER" id="PTHR30002">
    <property type="entry name" value="EPOXYQUEUOSINE REDUCTASE"/>
    <property type="match status" value="1"/>
</dbReference>
<reference evidence="10 11" key="1">
    <citation type="submission" date="2013-08" db="EMBL/GenBank/DDBJ databases">
        <authorList>
            <person name="Durkin A.S."/>
            <person name="Haft D.R."/>
            <person name="McCorrison J."/>
            <person name="Torralba M."/>
            <person name="Gillis M."/>
            <person name="Haft D.H."/>
            <person name="Methe B."/>
            <person name="Sutton G."/>
            <person name="Nelson K.E."/>
        </authorList>
    </citation>
    <scope>NUCLEOTIDE SEQUENCE [LARGE SCALE GENOMIC DNA]</scope>
    <source>
        <strain evidence="10 11">F0068</strain>
    </source>
</reference>
<comment type="caution">
    <text evidence="10">The sequence shown here is derived from an EMBL/GenBank/DDBJ whole genome shotgun (WGS) entry which is preliminary data.</text>
</comment>
<dbReference type="Pfam" id="PF08331">
    <property type="entry name" value="QueG_DUF1730"/>
    <property type="match status" value="1"/>
</dbReference>
<evidence type="ECO:0000256" key="7">
    <source>
        <dbReference type="ARBA" id="ARBA00023004"/>
    </source>
</evidence>
<evidence type="ECO:0000256" key="1">
    <source>
        <dbReference type="ARBA" id="ARBA00022485"/>
    </source>
</evidence>
<keyword evidence="1" id="KW-0004">4Fe-4S</keyword>
<evidence type="ECO:0000256" key="2">
    <source>
        <dbReference type="ARBA" id="ARBA00022490"/>
    </source>
</evidence>
<evidence type="ECO:0000256" key="4">
    <source>
        <dbReference type="ARBA" id="ARBA00022723"/>
    </source>
</evidence>
<dbReference type="GO" id="GO:0008616">
    <property type="term" value="P:tRNA queuosine(34) biosynthetic process"/>
    <property type="evidence" value="ECO:0007669"/>
    <property type="project" value="UniProtKB-KW"/>
</dbReference>
<evidence type="ECO:0000259" key="9">
    <source>
        <dbReference type="PROSITE" id="PS51379"/>
    </source>
</evidence>
<dbReference type="PROSITE" id="PS51379">
    <property type="entry name" value="4FE4S_FER_2"/>
    <property type="match status" value="1"/>
</dbReference>
<feature type="domain" description="4Fe-4S ferredoxin-type" evidence="9">
    <location>
        <begin position="190"/>
        <end position="222"/>
    </location>
</feature>
<dbReference type="InterPro" id="IPR017896">
    <property type="entry name" value="4Fe4S_Fe-S-bd"/>
</dbReference>
<accession>U2MQW4</accession>
<dbReference type="GO" id="GO:0051539">
    <property type="term" value="F:4 iron, 4 sulfur cluster binding"/>
    <property type="evidence" value="ECO:0007669"/>
    <property type="project" value="UniProtKB-KW"/>
</dbReference>
<dbReference type="RefSeq" id="WP_021583146.1">
    <property type="nucleotide sequence ID" value="NZ_AWET01000007.1"/>
</dbReference>
<dbReference type="PATRIC" id="fig|1081904.3.peg.329"/>
<evidence type="ECO:0000256" key="6">
    <source>
        <dbReference type="ARBA" id="ARBA00023002"/>
    </source>
</evidence>
<dbReference type="GO" id="GO:0052693">
    <property type="term" value="F:epoxyqueuosine reductase activity"/>
    <property type="evidence" value="ECO:0007669"/>
    <property type="project" value="TreeGrafter"/>
</dbReference>
<keyword evidence="3" id="KW-0819">tRNA processing</keyword>
<dbReference type="PANTHER" id="PTHR30002:SF4">
    <property type="entry name" value="EPOXYQUEUOSINE REDUCTASE"/>
    <property type="match status" value="1"/>
</dbReference>
<gene>
    <name evidence="10" type="primary">queG</name>
    <name evidence="10" type="ORF">HMPREF1218_0354</name>
</gene>
<keyword evidence="2" id="KW-0963">Cytoplasm</keyword>
<dbReference type="Gene3D" id="3.30.70.20">
    <property type="match status" value="1"/>
</dbReference>
<keyword evidence="4" id="KW-0479">Metal-binding</keyword>
<dbReference type="EC" id="1.-.-.-" evidence="10"/>